<dbReference type="EMBL" id="WNTK01000012">
    <property type="protein sequence ID" value="KAG9474930.1"/>
    <property type="molecule type" value="Genomic_DNA"/>
</dbReference>
<protein>
    <submittedName>
        <fullName evidence="1">Uncharacterized protein</fullName>
    </submittedName>
</protein>
<dbReference type="Proteomes" id="UP000770717">
    <property type="component" value="Unassembled WGS sequence"/>
</dbReference>
<evidence type="ECO:0000313" key="1">
    <source>
        <dbReference type="EMBL" id="KAG9474930.1"/>
    </source>
</evidence>
<accession>A0A8J6EU00</accession>
<keyword evidence="2" id="KW-1185">Reference proteome</keyword>
<proteinExistence type="predicted"/>
<evidence type="ECO:0000313" key="2">
    <source>
        <dbReference type="Proteomes" id="UP000770717"/>
    </source>
</evidence>
<reference evidence="1" key="1">
    <citation type="thesis" date="2020" institute="ProQuest LLC" country="789 East Eisenhower Parkway, Ann Arbor, MI, USA">
        <title>Comparative Genomics and Chromosome Evolution.</title>
        <authorList>
            <person name="Mudd A.B."/>
        </authorList>
    </citation>
    <scope>NUCLEOTIDE SEQUENCE</scope>
    <source>
        <strain evidence="1">HN-11 Male</strain>
        <tissue evidence="1">Kidney and liver</tissue>
    </source>
</reference>
<organism evidence="1 2">
    <name type="scientific">Eleutherodactylus coqui</name>
    <name type="common">Puerto Rican coqui</name>
    <dbReference type="NCBI Taxonomy" id="57060"/>
    <lineage>
        <taxon>Eukaryota</taxon>
        <taxon>Metazoa</taxon>
        <taxon>Chordata</taxon>
        <taxon>Craniata</taxon>
        <taxon>Vertebrata</taxon>
        <taxon>Euteleostomi</taxon>
        <taxon>Amphibia</taxon>
        <taxon>Batrachia</taxon>
        <taxon>Anura</taxon>
        <taxon>Neobatrachia</taxon>
        <taxon>Hyloidea</taxon>
        <taxon>Eleutherodactylidae</taxon>
        <taxon>Eleutherodactylinae</taxon>
        <taxon>Eleutherodactylus</taxon>
        <taxon>Eleutherodactylus</taxon>
    </lineage>
</organism>
<gene>
    <name evidence="1" type="ORF">GDO78_003412</name>
</gene>
<name>A0A8J6EU00_ELECQ</name>
<sequence length="92" mass="10107">MFSNYKSHPAGACSSTVSAAPRLLGPWSETCGCWETTTPMMLADSWGSTDCRTIFYSCNLQPVAELQLPACCRSLHWPIGVHMVLLILLCLK</sequence>
<dbReference type="AlphaFoldDB" id="A0A8J6EU00"/>
<comment type="caution">
    <text evidence="1">The sequence shown here is derived from an EMBL/GenBank/DDBJ whole genome shotgun (WGS) entry which is preliminary data.</text>
</comment>